<dbReference type="RefSeq" id="WP_135480441.1">
    <property type="nucleotide sequence ID" value="NZ_SRMF01000001.1"/>
</dbReference>
<dbReference type="EMBL" id="SRMF01000001">
    <property type="protein sequence ID" value="TGG95076.1"/>
    <property type="molecule type" value="Genomic_DNA"/>
</dbReference>
<dbReference type="AlphaFoldDB" id="A0A4Z0WH37"/>
<name>A0A4Z0WH37_9GAMM</name>
<proteinExistence type="predicted"/>
<evidence type="ECO:0000313" key="1">
    <source>
        <dbReference type="EMBL" id="TGG95076.1"/>
    </source>
</evidence>
<organism evidence="1 2">
    <name type="scientific">Natronospirillum operosum</name>
    <dbReference type="NCBI Taxonomy" id="2759953"/>
    <lineage>
        <taxon>Bacteria</taxon>
        <taxon>Pseudomonadati</taxon>
        <taxon>Pseudomonadota</taxon>
        <taxon>Gammaproteobacteria</taxon>
        <taxon>Oceanospirillales</taxon>
        <taxon>Natronospirillaceae</taxon>
        <taxon>Natronospirillum</taxon>
    </lineage>
</organism>
<comment type="caution">
    <text evidence="1">The sequence shown here is derived from an EMBL/GenBank/DDBJ whole genome shotgun (WGS) entry which is preliminary data.</text>
</comment>
<accession>A0A4Z0WH37</accession>
<sequence length="228" mass="25737">MYSSRLRAARPTFSRSSLSSLLFAVLLFLLNACSSTPKEVVELSWVMGQDLRALQQSYDGMVVDRFDNYRAQRLAYLEEEWVPLFLEDWIDAGQLVPTARGDVVWSGGSEGFAAPTPGQEEQQLLATVLLWSEVAVENIEDKRRELIEPLDVRERQVRAEVQEAFGRLLAANAHITAHLNAQREVEAVQQDLARRLQVDEELDQINALLVETSDWAQRGLDEIRAAGL</sequence>
<keyword evidence="2" id="KW-1185">Reference proteome</keyword>
<protein>
    <submittedName>
        <fullName evidence="1">Uncharacterized protein</fullName>
    </submittedName>
</protein>
<gene>
    <name evidence="1" type="ORF">E4656_01205</name>
</gene>
<evidence type="ECO:0000313" key="2">
    <source>
        <dbReference type="Proteomes" id="UP000297475"/>
    </source>
</evidence>
<dbReference type="OrthoDB" id="5899320at2"/>
<reference evidence="1 2" key="1">
    <citation type="submission" date="2019-04" db="EMBL/GenBank/DDBJ databases">
        <title>Natronospirillum operosus gen. nov., sp. nov., a haloalkaliphilic satellite isolated from decaying biomass of laboratory culture of cyanobacterium Geitlerinema sp. and proposal of Natronospirillaceae fam. nov. and Saccharospirillaceae fam. nov.</title>
        <authorList>
            <person name="Kevbrin V."/>
            <person name="Boltyanskaya Y."/>
            <person name="Koziaeva V."/>
            <person name="Grouzdev D.S."/>
            <person name="Park M."/>
            <person name="Cho J."/>
        </authorList>
    </citation>
    <scope>NUCLEOTIDE SEQUENCE [LARGE SCALE GENOMIC DNA]</scope>
    <source>
        <strain evidence="1 2">G-116</strain>
    </source>
</reference>
<dbReference type="Proteomes" id="UP000297475">
    <property type="component" value="Unassembled WGS sequence"/>
</dbReference>